<organism evidence="4 5">
    <name type="scientific">Apatococcus lobatus</name>
    <dbReference type="NCBI Taxonomy" id="904363"/>
    <lineage>
        <taxon>Eukaryota</taxon>
        <taxon>Viridiplantae</taxon>
        <taxon>Chlorophyta</taxon>
        <taxon>core chlorophytes</taxon>
        <taxon>Trebouxiophyceae</taxon>
        <taxon>Chlorellales</taxon>
        <taxon>Chlorellaceae</taxon>
        <taxon>Apatococcus</taxon>
    </lineage>
</organism>
<comment type="similarity">
    <text evidence="1">Belongs to the peptidase C85 family.</text>
</comment>
<dbReference type="PANTHER" id="PTHR12419">
    <property type="entry name" value="OTU DOMAIN CONTAINING PROTEIN"/>
    <property type="match status" value="1"/>
</dbReference>
<name>A0AAW1RV68_9CHLO</name>
<dbReference type="PROSITE" id="PS50802">
    <property type="entry name" value="OTU"/>
    <property type="match status" value="1"/>
</dbReference>
<dbReference type="InterPro" id="IPR050704">
    <property type="entry name" value="Peptidase_C85-like"/>
</dbReference>
<evidence type="ECO:0000256" key="1">
    <source>
        <dbReference type="ARBA" id="ARBA00010407"/>
    </source>
</evidence>
<gene>
    <name evidence="4" type="ORF">WJX74_001587</name>
</gene>
<dbReference type="Gene3D" id="3.90.70.80">
    <property type="match status" value="1"/>
</dbReference>
<evidence type="ECO:0000259" key="3">
    <source>
        <dbReference type="PROSITE" id="PS50802"/>
    </source>
</evidence>
<comment type="caution">
    <text evidence="4">The sequence shown here is derived from an EMBL/GenBank/DDBJ whole genome shotgun (WGS) entry which is preliminary data.</text>
</comment>
<dbReference type="CDD" id="cd22751">
    <property type="entry name" value="OTU_plant_OTU9-like"/>
    <property type="match status" value="1"/>
</dbReference>
<dbReference type="PANTHER" id="PTHR12419:SF11">
    <property type="entry name" value="OTU DOMAIN-CONTAINING PROTEIN DDB_G0284757"/>
    <property type="match status" value="1"/>
</dbReference>
<dbReference type="InterPro" id="IPR038765">
    <property type="entry name" value="Papain-like_cys_pep_sf"/>
</dbReference>
<feature type="region of interest" description="Disordered" evidence="2">
    <location>
        <begin position="270"/>
        <end position="300"/>
    </location>
</feature>
<evidence type="ECO:0000313" key="5">
    <source>
        <dbReference type="Proteomes" id="UP001438707"/>
    </source>
</evidence>
<proteinExistence type="inferred from homology"/>
<sequence length="300" mass="34380">MCCRWSQKVAPDDPILLGGRELEKQAQQLLGQFSSVVKPVRATNNVATVNADRLNRSHGTATRDKFRRMSSLRTLGEPMPEGNGHRDPKFLWTESRVGLEGAIQEEKEHESDESDLLSQELRLQQRLSRLNLEIDVMDGDGNCLFRSASMGLYGTPGHHAIVRRNAVQHMREHQDDFEPFLEKRFSSYVSEMSRNGTWGDELTLRGICNHYGVVINCLTSNQQNWFLRYEPDELKVALEIFLTYIAPVHYNAIRKRTFLRRSMMQRSTSRIQQALDRSSKAAPASEESPNFPCPETIQEE</sequence>
<evidence type="ECO:0000256" key="2">
    <source>
        <dbReference type="SAM" id="MobiDB-lite"/>
    </source>
</evidence>
<dbReference type="AlphaFoldDB" id="A0AAW1RV68"/>
<dbReference type="GO" id="GO:0016579">
    <property type="term" value="P:protein deubiquitination"/>
    <property type="evidence" value="ECO:0007669"/>
    <property type="project" value="TreeGrafter"/>
</dbReference>
<feature type="domain" description="OTU" evidence="3">
    <location>
        <begin position="132"/>
        <end position="256"/>
    </location>
</feature>
<evidence type="ECO:0000313" key="4">
    <source>
        <dbReference type="EMBL" id="KAK9837619.1"/>
    </source>
</evidence>
<dbReference type="Pfam" id="PF02338">
    <property type="entry name" value="OTU"/>
    <property type="match status" value="1"/>
</dbReference>
<keyword evidence="5" id="KW-1185">Reference proteome</keyword>
<dbReference type="Proteomes" id="UP001438707">
    <property type="component" value="Unassembled WGS sequence"/>
</dbReference>
<dbReference type="SUPFAM" id="SSF54001">
    <property type="entry name" value="Cysteine proteinases"/>
    <property type="match status" value="1"/>
</dbReference>
<dbReference type="EMBL" id="JALJOS010000006">
    <property type="protein sequence ID" value="KAK9837619.1"/>
    <property type="molecule type" value="Genomic_DNA"/>
</dbReference>
<accession>A0AAW1RV68</accession>
<dbReference type="GO" id="GO:0004843">
    <property type="term" value="F:cysteine-type deubiquitinase activity"/>
    <property type="evidence" value="ECO:0007669"/>
    <property type="project" value="TreeGrafter"/>
</dbReference>
<dbReference type="InterPro" id="IPR003323">
    <property type="entry name" value="OTU_dom"/>
</dbReference>
<feature type="compositionally biased region" description="Low complexity" evidence="2">
    <location>
        <begin position="280"/>
        <end position="289"/>
    </location>
</feature>
<protein>
    <recommendedName>
        <fullName evidence="3">OTU domain-containing protein</fullName>
    </recommendedName>
</protein>
<reference evidence="4 5" key="1">
    <citation type="journal article" date="2024" name="Nat. Commun.">
        <title>Phylogenomics reveals the evolutionary origins of lichenization in chlorophyte algae.</title>
        <authorList>
            <person name="Puginier C."/>
            <person name="Libourel C."/>
            <person name="Otte J."/>
            <person name="Skaloud P."/>
            <person name="Haon M."/>
            <person name="Grisel S."/>
            <person name="Petersen M."/>
            <person name="Berrin J.G."/>
            <person name="Delaux P.M."/>
            <person name="Dal Grande F."/>
            <person name="Keller J."/>
        </authorList>
    </citation>
    <scope>NUCLEOTIDE SEQUENCE [LARGE SCALE GENOMIC DNA]</scope>
    <source>
        <strain evidence="4 5">SAG 2145</strain>
    </source>
</reference>